<dbReference type="AlphaFoldDB" id="A0A8J2UMR2"/>
<dbReference type="PIRSF" id="PIRSF018266">
    <property type="entry name" value="FecR"/>
    <property type="match status" value="1"/>
</dbReference>
<proteinExistence type="predicted"/>
<dbReference type="EMBL" id="BMCG01000003">
    <property type="protein sequence ID" value="GGC08570.1"/>
    <property type="molecule type" value="Genomic_DNA"/>
</dbReference>
<dbReference type="PANTHER" id="PTHR30273">
    <property type="entry name" value="PERIPLASMIC SIGNAL SENSOR AND SIGMA FACTOR ACTIVATOR FECR-RELATED"/>
    <property type="match status" value="1"/>
</dbReference>
<sequence length="350" mass="38143">MSSASSSASRDVSSDALDQAIAWIVRLRSGMLDDAAQRRLQQEVQAWRQAAPAHEAAWQELQAVEQGFAAVQATQRAHAARTLQTVVHHRGTRQSRRKALRVLGWGGVGVAVGALSLSQSGWQPGWRTWSASLAADHATAVGERRSITLPDGTRVALNTDTAIDVRYTETQRTIVLHRGEIFIQTGSDGDHAGGRRRFFVRTAQTRLEAIGTGFLVQQEAQHTRLQVAQGSVAIRAGEGDGNSSDLIAAAGEAWRIDAQGRARALEEIAFDATAWLDGALVARQMRLGDLVAQLARHRRGWLRCDPAIADLRVSGVFQLDDTDRALASLVQTLPIAMVSHTRYWVTLQPM</sequence>
<dbReference type="Gene3D" id="2.60.120.1440">
    <property type="match status" value="1"/>
</dbReference>
<name>A0A8J2UMR2_9BURK</name>
<dbReference type="Pfam" id="PF04773">
    <property type="entry name" value="FecR"/>
    <property type="match status" value="1"/>
</dbReference>
<dbReference type="Pfam" id="PF16220">
    <property type="entry name" value="DUF4880"/>
    <property type="match status" value="1"/>
</dbReference>
<gene>
    <name evidence="3" type="primary">foxR</name>
    <name evidence="3" type="ORF">GCM10007205_17080</name>
</gene>
<dbReference type="PANTHER" id="PTHR30273:SF2">
    <property type="entry name" value="PROTEIN FECR"/>
    <property type="match status" value="1"/>
</dbReference>
<organism evidence="3 4">
    <name type="scientific">Oxalicibacterium flavum</name>
    <dbReference type="NCBI Taxonomy" id="179467"/>
    <lineage>
        <taxon>Bacteria</taxon>
        <taxon>Pseudomonadati</taxon>
        <taxon>Pseudomonadota</taxon>
        <taxon>Betaproteobacteria</taxon>
        <taxon>Burkholderiales</taxon>
        <taxon>Oxalobacteraceae</taxon>
        <taxon>Oxalicibacterium</taxon>
    </lineage>
</organism>
<reference evidence="3" key="1">
    <citation type="journal article" date="2014" name="Int. J. Syst. Evol. Microbiol.">
        <title>Complete genome sequence of Corynebacterium casei LMG S-19264T (=DSM 44701T), isolated from a smear-ripened cheese.</title>
        <authorList>
            <consortium name="US DOE Joint Genome Institute (JGI-PGF)"/>
            <person name="Walter F."/>
            <person name="Albersmeier A."/>
            <person name="Kalinowski J."/>
            <person name="Ruckert C."/>
        </authorList>
    </citation>
    <scope>NUCLEOTIDE SEQUENCE</scope>
    <source>
        <strain evidence="3">CCM 7086</strain>
    </source>
</reference>
<feature type="domain" description="FecR protein" evidence="1">
    <location>
        <begin position="136"/>
        <end position="232"/>
    </location>
</feature>
<dbReference type="InterPro" id="IPR012373">
    <property type="entry name" value="Ferrdict_sens_TM"/>
</dbReference>
<evidence type="ECO:0000313" key="4">
    <source>
        <dbReference type="Proteomes" id="UP000620266"/>
    </source>
</evidence>
<feature type="domain" description="FecR N-terminal" evidence="2">
    <location>
        <begin position="18"/>
        <end position="63"/>
    </location>
</feature>
<protein>
    <submittedName>
        <fullName evidence="3">Anti-sigma factor FoxR</fullName>
    </submittedName>
</protein>
<evidence type="ECO:0000259" key="1">
    <source>
        <dbReference type="Pfam" id="PF04773"/>
    </source>
</evidence>
<dbReference type="InterPro" id="IPR006860">
    <property type="entry name" value="FecR"/>
</dbReference>
<dbReference type="GO" id="GO:0016989">
    <property type="term" value="F:sigma factor antagonist activity"/>
    <property type="evidence" value="ECO:0007669"/>
    <property type="project" value="TreeGrafter"/>
</dbReference>
<keyword evidence="4" id="KW-1185">Reference proteome</keyword>
<accession>A0A8J2UMR2</accession>
<evidence type="ECO:0000313" key="3">
    <source>
        <dbReference type="EMBL" id="GGC08570.1"/>
    </source>
</evidence>
<comment type="caution">
    <text evidence="3">The sequence shown here is derived from an EMBL/GenBank/DDBJ whole genome shotgun (WGS) entry which is preliminary data.</text>
</comment>
<reference evidence="3" key="2">
    <citation type="submission" date="2020-09" db="EMBL/GenBank/DDBJ databases">
        <authorList>
            <person name="Sun Q."/>
            <person name="Sedlacek I."/>
        </authorList>
    </citation>
    <scope>NUCLEOTIDE SEQUENCE</scope>
    <source>
        <strain evidence="3">CCM 7086</strain>
    </source>
</reference>
<dbReference type="RefSeq" id="WP_188395798.1">
    <property type="nucleotide sequence ID" value="NZ_BMCG01000003.1"/>
</dbReference>
<dbReference type="Proteomes" id="UP000620266">
    <property type="component" value="Unassembled WGS sequence"/>
</dbReference>
<dbReference type="InterPro" id="IPR032623">
    <property type="entry name" value="FecR_N"/>
</dbReference>
<evidence type="ECO:0000259" key="2">
    <source>
        <dbReference type="Pfam" id="PF16220"/>
    </source>
</evidence>